<feature type="transmembrane region" description="Helical" evidence="7">
    <location>
        <begin position="7"/>
        <end position="25"/>
    </location>
</feature>
<feature type="transmembrane region" description="Helical" evidence="7">
    <location>
        <begin position="223"/>
        <end position="247"/>
    </location>
</feature>
<accession>A0A4R4KJZ4</accession>
<feature type="transmembrane region" description="Helical" evidence="7">
    <location>
        <begin position="142"/>
        <end position="162"/>
    </location>
</feature>
<keyword evidence="6 7" id="KW-0472">Membrane</keyword>
<evidence type="ECO:0000256" key="4">
    <source>
        <dbReference type="ARBA" id="ARBA00022692"/>
    </source>
</evidence>
<dbReference type="EMBL" id="SMJU01000004">
    <property type="protein sequence ID" value="TDB66871.1"/>
    <property type="molecule type" value="Genomic_DNA"/>
</dbReference>
<evidence type="ECO:0000256" key="2">
    <source>
        <dbReference type="ARBA" id="ARBA00022448"/>
    </source>
</evidence>
<dbReference type="AlphaFoldDB" id="A0A4R4KJZ4"/>
<comment type="subcellular location">
    <subcellularLocation>
        <location evidence="1">Cell membrane</location>
        <topology evidence="1">Multi-pass membrane protein</topology>
    </subcellularLocation>
</comment>
<dbReference type="GO" id="GO:0022857">
    <property type="term" value="F:transmembrane transporter activity"/>
    <property type="evidence" value="ECO:0007669"/>
    <property type="project" value="InterPro"/>
</dbReference>
<dbReference type="Pfam" id="PF02028">
    <property type="entry name" value="BCCT"/>
    <property type="match status" value="1"/>
</dbReference>
<dbReference type="RefSeq" id="WP_132115950.1">
    <property type="nucleotide sequence ID" value="NZ_SMJU01000004.1"/>
</dbReference>
<dbReference type="OrthoDB" id="9775735at2"/>
<feature type="transmembrane region" description="Helical" evidence="7">
    <location>
        <begin position="314"/>
        <end position="332"/>
    </location>
</feature>
<feature type="transmembrane region" description="Helical" evidence="7">
    <location>
        <begin position="445"/>
        <end position="467"/>
    </location>
</feature>
<keyword evidence="9" id="KW-1185">Reference proteome</keyword>
<evidence type="ECO:0000256" key="3">
    <source>
        <dbReference type="ARBA" id="ARBA00022475"/>
    </source>
</evidence>
<organism evidence="8 9">
    <name type="scientific">Arundinibacter roseus</name>
    <dbReference type="NCBI Taxonomy" id="2070510"/>
    <lineage>
        <taxon>Bacteria</taxon>
        <taxon>Pseudomonadati</taxon>
        <taxon>Bacteroidota</taxon>
        <taxon>Cytophagia</taxon>
        <taxon>Cytophagales</taxon>
        <taxon>Spirosomataceae</taxon>
        <taxon>Arundinibacter</taxon>
    </lineage>
</organism>
<reference evidence="8 9" key="1">
    <citation type="submission" date="2019-02" db="EMBL/GenBank/DDBJ databases">
        <title>Arundinibacter roseus gen. nov., sp. nov., a new member of the family Cytophagaceae.</title>
        <authorList>
            <person name="Szuroczki S."/>
            <person name="Khayer B."/>
            <person name="Sproer C."/>
            <person name="Toumi M."/>
            <person name="Szabo A."/>
            <person name="Felfoldi T."/>
            <person name="Schumann P."/>
            <person name="Toth E."/>
        </authorList>
    </citation>
    <scope>NUCLEOTIDE SEQUENCE [LARGE SCALE GENOMIC DNA]</scope>
    <source>
        <strain evidence="8 9">DMA-k-7a</strain>
    </source>
</reference>
<keyword evidence="4 7" id="KW-0812">Transmembrane</keyword>
<feature type="transmembrane region" description="Helical" evidence="7">
    <location>
        <begin position="259"/>
        <end position="283"/>
    </location>
</feature>
<dbReference type="PANTHER" id="PTHR30047:SF11">
    <property type="entry name" value="L-CARNITINE_GAMMA-BUTYROBETAINE ANTIPORTER"/>
    <property type="match status" value="1"/>
</dbReference>
<feature type="transmembrane region" description="Helical" evidence="7">
    <location>
        <begin position="344"/>
        <end position="367"/>
    </location>
</feature>
<evidence type="ECO:0000313" key="8">
    <source>
        <dbReference type="EMBL" id="TDB66871.1"/>
    </source>
</evidence>
<proteinExistence type="predicted"/>
<evidence type="ECO:0000256" key="6">
    <source>
        <dbReference type="ARBA" id="ARBA00023136"/>
    </source>
</evidence>
<protein>
    <submittedName>
        <fullName evidence="8">BCCT family transporter</fullName>
    </submittedName>
</protein>
<sequence length="518" mass="56058">MNQLRPFVFWPPFLVLIGVCGASLANPQAVIGVISTLNTAMMNSFGWLFSVSALLFFGLCLAAYVSPLGRIRLGGAQARPFLSRWRWFAVTLCTTIATGILFWGTAEPLFHLHAPPPSLAIEPNSRAAARFAVSTMYMHWSLIPYGMYTLAGLMFALVYHNLNQPFSLGSMLFPVFGHRVHRSLGTLIDSICLFCLVAGMSASLGAGILIITGGLQELAGISYSILSMGCVAAAIVLAFVASAASGLLRGIRILSEINLSIFILLGFFMFVAGPTTFLLSFGAEAMGEYLTHFLERSLLGTLTPDVDWARSWTIFNWTNWLAWTPITALFLGKIARGYTVRQFIVYNLFLPALFACLWIMVFSGTSIHMDLLSSDSPLYAVLNQEGGASRVIFSILNKLPLSVLTSVVFFLTAFLSYVTAADSNTSAMSGISVKGLKTIEEEPPFFVKAVWGILIGLIAWIMVSFAGDGREKGLEGVKILSNLGGFPALVLLLLVAVGMVKCMLNPGQFLVPDSSSAE</sequence>
<dbReference type="InterPro" id="IPR000060">
    <property type="entry name" value="BCCT_transptr"/>
</dbReference>
<evidence type="ECO:0000256" key="1">
    <source>
        <dbReference type="ARBA" id="ARBA00004651"/>
    </source>
</evidence>
<feature type="transmembrane region" description="Helical" evidence="7">
    <location>
        <begin position="399"/>
        <end position="420"/>
    </location>
</feature>
<feature type="transmembrane region" description="Helical" evidence="7">
    <location>
        <begin position="87"/>
        <end position="106"/>
    </location>
</feature>
<gene>
    <name evidence="8" type="ORF">EZE20_07025</name>
</gene>
<dbReference type="PANTHER" id="PTHR30047">
    <property type="entry name" value="HIGH-AFFINITY CHOLINE TRANSPORT PROTEIN-RELATED"/>
    <property type="match status" value="1"/>
</dbReference>
<dbReference type="GO" id="GO:0005886">
    <property type="term" value="C:plasma membrane"/>
    <property type="evidence" value="ECO:0007669"/>
    <property type="project" value="UniProtKB-SubCell"/>
</dbReference>
<dbReference type="Proteomes" id="UP000295706">
    <property type="component" value="Unassembled WGS sequence"/>
</dbReference>
<evidence type="ECO:0000256" key="7">
    <source>
        <dbReference type="SAM" id="Phobius"/>
    </source>
</evidence>
<keyword evidence="3" id="KW-1003">Cell membrane</keyword>
<keyword evidence="5 7" id="KW-1133">Transmembrane helix</keyword>
<evidence type="ECO:0000256" key="5">
    <source>
        <dbReference type="ARBA" id="ARBA00022989"/>
    </source>
</evidence>
<name>A0A4R4KJZ4_9BACT</name>
<feature type="transmembrane region" description="Helical" evidence="7">
    <location>
        <begin position="183"/>
        <end position="211"/>
    </location>
</feature>
<feature type="transmembrane region" description="Helical" evidence="7">
    <location>
        <begin position="479"/>
        <end position="500"/>
    </location>
</feature>
<keyword evidence="2" id="KW-0813">Transport</keyword>
<comment type="caution">
    <text evidence="8">The sequence shown here is derived from an EMBL/GenBank/DDBJ whole genome shotgun (WGS) entry which is preliminary data.</text>
</comment>
<evidence type="ECO:0000313" key="9">
    <source>
        <dbReference type="Proteomes" id="UP000295706"/>
    </source>
</evidence>
<feature type="transmembrane region" description="Helical" evidence="7">
    <location>
        <begin position="45"/>
        <end position="66"/>
    </location>
</feature>